<evidence type="ECO:0000256" key="4">
    <source>
        <dbReference type="RuleBase" id="RU365069"/>
    </source>
</evidence>
<dbReference type="Proteomes" id="UP000242146">
    <property type="component" value="Unassembled WGS sequence"/>
</dbReference>
<dbReference type="AlphaFoldDB" id="A0A1X2GBW8"/>
<reference evidence="7 8" key="1">
    <citation type="submission" date="2016-07" db="EMBL/GenBank/DDBJ databases">
        <title>Pervasive Adenine N6-methylation of Active Genes in Fungi.</title>
        <authorList>
            <consortium name="DOE Joint Genome Institute"/>
            <person name="Mondo S.J."/>
            <person name="Dannebaum R.O."/>
            <person name="Kuo R.C."/>
            <person name="Labutti K."/>
            <person name="Haridas S."/>
            <person name="Kuo A."/>
            <person name="Salamov A."/>
            <person name="Ahrendt S.R."/>
            <person name="Lipzen A."/>
            <person name="Sullivan W."/>
            <person name="Andreopoulos W.B."/>
            <person name="Clum A."/>
            <person name="Lindquist E."/>
            <person name="Daum C."/>
            <person name="Ramamoorthy G.K."/>
            <person name="Gryganskyi A."/>
            <person name="Culley D."/>
            <person name="Magnuson J.K."/>
            <person name="James T.Y."/>
            <person name="O'Malley M.A."/>
            <person name="Stajich J.E."/>
            <person name="Spatafora J.W."/>
            <person name="Visel A."/>
            <person name="Grigoriev I.V."/>
        </authorList>
    </citation>
    <scope>NUCLEOTIDE SEQUENCE [LARGE SCALE GENOMIC DNA]</scope>
    <source>
        <strain evidence="7 8">NRRL 3301</strain>
    </source>
</reference>
<feature type="domain" description="Exocyst complex component EXOC2/Sec5 N-terminal" evidence="6">
    <location>
        <begin position="70"/>
        <end position="902"/>
    </location>
</feature>
<comment type="function">
    <text evidence="4">Component of the exocyst complex involved in the docking of exocytic vesicles with fusion sites on the plasma membrane.</text>
</comment>
<dbReference type="OrthoDB" id="26242at2759"/>
<protein>
    <recommendedName>
        <fullName evidence="4">Exocyst complex component SEC5</fullName>
    </recommendedName>
</protein>
<gene>
    <name evidence="7" type="ORF">DM01DRAFT_1337855</name>
</gene>
<dbReference type="InterPro" id="IPR029175">
    <property type="entry name" value="EXOC2/Sec5"/>
</dbReference>
<name>A0A1X2GBW8_9FUNG</name>
<accession>A0A1X2GBW8</accession>
<organism evidence="7 8">
    <name type="scientific">Hesseltinella vesiculosa</name>
    <dbReference type="NCBI Taxonomy" id="101127"/>
    <lineage>
        <taxon>Eukaryota</taxon>
        <taxon>Fungi</taxon>
        <taxon>Fungi incertae sedis</taxon>
        <taxon>Mucoromycota</taxon>
        <taxon>Mucoromycotina</taxon>
        <taxon>Mucoromycetes</taxon>
        <taxon>Mucorales</taxon>
        <taxon>Cunninghamellaceae</taxon>
        <taxon>Hesseltinella</taxon>
    </lineage>
</organism>
<comment type="similarity">
    <text evidence="1 4">Belongs to the SEC5 family.</text>
</comment>
<dbReference type="STRING" id="101127.A0A1X2GBW8"/>
<evidence type="ECO:0000256" key="1">
    <source>
        <dbReference type="ARBA" id="ARBA00010578"/>
    </source>
</evidence>
<keyword evidence="4" id="KW-0653">Protein transport</keyword>
<evidence type="ECO:0000256" key="5">
    <source>
        <dbReference type="SAM" id="MobiDB-lite"/>
    </source>
</evidence>
<comment type="subunit">
    <text evidence="4">Component of the exocyst complex.</text>
</comment>
<evidence type="ECO:0000256" key="2">
    <source>
        <dbReference type="ARBA" id="ARBA00022448"/>
    </source>
</evidence>
<dbReference type="GO" id="GO:0006887">
    <property type="term" value="P:exocytosis"/>
    <property type="evidence" value="ECO:0007669"/>
    <property type="project" value="UniProtKB-KW"/>
</dbReference>
<keyword evidence="3 4" id="KW-0268">Exocytosis</keyword>
<dbReference type="Pfam" id="PF15469">
    <property type="entry name" value="Sec5"/>
    <property type="match status" value="1"/>
</dbReference>
<sequence>MSDDNNEYAEDAAILKFYHIDSFEPGIWTDDAGDQTQETAKEQFDRRGDGNTNDTSQPVDDMDMSIDTKDPLGLLPSIFENEVSLKTTKMTDLKEKSSLMISSKNFNPRQFLLHVHKEATYNDLVHGEKRLRHGVDQRSEALKSLVHSNFDRFVTAKNTIDHVYEEMRSFQLNEQMEFGTKDLRLSLEEANSKASQIYGPVVERRQRVEKVRNTLSILQQYKFFFNLPSSLLESIRQNKYESAIRDYRKGKYLYQIVKTGPVANIQQHDPQEEDFTGVSDTHRRVFDKVWDEVTKIIGELQNILLKMLQDPWRNMDEQEKTINYLFELDTKEDPAWFYLDSQYQWIMGLMKDTFATNMDKVDKIKATQSFKESTVQRSISLKHAIHVIESKTLSLDTDDSSDLRTWRAIAEAVKALSSLLVQCLPDFWRLSKAFIEGKFKKKTVSSDEITRKPSGRRGRNMNVDLTKVEQCQSMSRNIVDRYASLLSEYFDLEGTQSMPKDASKKIQLPEFLPVNTNSIHVSEHLSRIINTIANCITDINGIHLPGETFAGLTHLMEKARFKFLDVICVCWERDAKSFYYLEDWVLDPFNQQYTCLLKRYYEYHKFCARSAYKVSTLSVTMDADNRVHSPRVQPDHLDKIRSSFLDSTFSFLDGLVQVAFSDYKPLSEKDELLLAKQRGRMDVHSMDIRILLTVSNLAHMRLAVIRKLVTLFENAYKVNLEEDYKTLIDVVDQLDQILFNDYIKRKTATIRDIITHGILKSGIDWYNISKPSEVHSFVYEALTVMVTVHSNISSVSKQLIPRALSALLENMANDCLSCFRKVERFGMGGMLQATLEIEFMHQTLSQYVSPAASETLQKIYQTIEQAYDQQQQHSGNLQAELGHVKELLVYSRKSTVMQFLCFKPNKEKSRR</sequence>
<feature type="compositionally biased region" description="Basic and acidic residues" evidence="5">
    <location>
        <begin position="39"/>
        <end position="49"/>
    </location>
</feature>
<evidence type="ECO:0000313" key="8">
    <source>
        <dbReference type="Proteomes" id="UP000242146"/>
    </source>
</evidence>
<dbReference type="GO" id="GO:0015031">
    <property type="term" value="P:protein transport"/>
    <property type="evidence" value="ECO:0007669"/>
    <property type="project" value="UniProtKB-KW"/>
</dbReference>
<proteinExistence type="inferred from homology"/>
<comment type="caution">
    <text evidence="7">The sequence shown here is derived from an EMBL/GenBank/DDBJ whole genome shotgun (WGS) entry which is preliminary data.</text>
</comment>
<dbReference type="GO" id="GO:0006893">
    <property type="term" value="P:Golgi to plasma membrane transport"/>
    <property type="evidence" value="ECO:0007669"/>
    <property type="project" value="UniProtKB-UniRule"/>
</dbReference>
<dbReference type="PANTHER" id="PTHR13043:SF1">
    <property type="entry name" value="EXOCYST COMPLEX COMPONENT 2"/>
    <property type="match status" value="1"/>
</dbReference>
<evidence type="ECO:0000259" key="6">
    <source>
        <dbReference type="Pfam" id="PF15469"/>
    </source>
</evidence>
<keyword evidence="2 4" id="KW-0813">Transport</keyword>
<dbReference type="InterPro" id="IPR039481">
    <property type="entry name" value="EXOC2/Sec5_N_dom"/>
</dbReference>
<dbReference type="EMBL" id="MCGT01000024">
    <property type="protein sequence ID" value="ORX50186.1"/>
    <property type="molecule type" value="Genomic_DNA"/>
</dbReference>
<feature type="region of interest" description="Disordered" evidence="5">
    <location>
        <begin position="28"/>
        <end position="63"/>
    </location>
</feature>
<dbReference type="PANTHER" id="PTHR13043">
    <property type="entry name" value="EXOCYST COMPLEX COMPONENT SEC5"/>
    <property type="match status" value="1"/>
</dbReference>
<evidence type="ECO:0000256" key="3">
    <source>
        <dbReference type="ARBA" id="ARBA00022483"/>
    </source>
</evidence>
<evidence type="ECO:0000313" key="7">
    <source>
        <dbReference type="EMBL" id="ORX50186.1"/>
    </source>
</evidence>
<keyword evidence="8" id="KW-1185">Reference proteome</keyword>
<dbReference type="GO" id="GO:0000145">
    <property type="term" value="C:exocyst"/>
    <property type="evidence" value="ECO:0007669"/>
    <property type="project" value="UniProtKB-UniRule"/>
</dbReference>